<evidence type="ECO:0000313" key="2">
    <source>
        <dbReference type="EMBL" id="SIN82908.1"/>
    </source>
</evidence>
<keyword evidence="1" id="KW-0472">Membrane</keyword>
<feature type="transmembrane region" description="Helical" evidence="1">
    <location>
        <begin position="6"/>
        <end position="25"/>
    </location>
</feature>
<keyword evidence="1" id="KW-0812">Transmembrane</keyword>
<name>A0A1N6EIT7_9BURK</name>
<proteinExistence type="predicted"/>
<dbReference type="RefSeq" id="WP_167379364.1">
    <property type="nucleotide sequence ID" value="NZ_FSRM01000001.1"/>
</dbReference>
<reference evidence="2 3" key="1">
    <citation type="submission" date="2016-11" db="EMBL/GenBank/DDBJ databases">
        <authorList>
            <person name="Jaros S."/>
            <person name="Januszkiewicz K."/>
            <person name="Wedrychowicz H."/>
        </authorList>
    </citation>
    <scope>NUCLEOTIDE SEQUENCE [LARGE SCALE GENOMIC DNA]</scope>
    <source>
        <strain evidence="2 3">GAS86</strain>
    </source>
</reference>
<evidence type="ECO:0000256" key="1">
    <source>
        <dbReference type="SAM" id="Phobius"/>
    </source>
</evidence>
<dbReference type="Proteomes" id="UP000184693">
    <property type="component" value="Unassembled WGS sequence"/>
</dbReference>
<evidence type="ECO:0000313" key="3">
    <source>
        <dbReference type="Proteomes" id="UP000184693"/>
    </source>
</evidence>
<dbReference type="EMBL" id="FSRM01000001">
    <property type="protein sequence ID" value="SIN82908.1"/>
    <property type="molecule type" value="Genomic_DNA"/>
</dbReference>
<keyword evidence="1" id="KW-1133">Transmembrane helix</keyword>
<accession>A0A1N6EIT7</accession>
<gene>
    <name evidence="2" type="ORF">SAMN05444168_0692</name>
</gene>
<protein>
    <submittedName>
        <fullName evidence="2">Uncharacterized protein</fullName>
    </submittedName>
</protein>
<dbReference type="AlphaFoldDB" id="A0A1N6EIT7"/>
<sequence>MTESVMAYLLGPLVMAVVGIALWVSSHHRRDGGDRGERRQRWLDTHHVDWMRHRH</sequence>
<organism evidence="2 3">
    <name type="scientific">Paraburkholderia phenazinium</name>
    <dbReference type="NCBI Taxonomy" id="60549"/>
    <lineage>
        <taxon>Bacteria</taxon>
        <taxon>Pseudomonadati</taxon>
        <taxon>Pseudomonadota</taxon>
        <taxon>Betaproteobacteria</taxon>
        <taxon>Burkholderiales</taxon>
        <taxon>Burkholderiaceae</taxon>
        <taxon>Paraburkholderia</taxon>
    </lineage>
</organism>